<dbReference type="Pfam" id="PF21819">
    <property type="entry name" value="DUF6885"/>
    <property type="match status" value="1"/>
</dbReference>
<dbReference type="EMBL" id="PVWK01000031">
    <property type="protein sequence ID" value="PSB31834.1"/>
    <property type="molecule type" value="Genomic_DNA"/>
</dbReference>
<accession>A0A2T1EGJ8</accession>
<evidence type="ECO:0000313" key="2">
    <source>
        <dbReference type="Proteomes" id="UP000239576"/>
    </source>
</evidence>
<evidence type="ECO:0008006" key="3">
    <source>
        <dbReference type="Google" id="ProtNLM"/>
    </source>
</evidence>
<dbReference type="AlphaFoldDB" id="A0A2T1EGJ8"/>
<keyword evidence="2" id="KW-1185">Reference proteome</keyword>
<organism evidence="1 2">
    <name type="scientific">Stenomitos frigidus ULC18</name>
    <dbReference type="NCBI Taxonomy" id="2107698"/>
    <lineage>
        <taxon>Bacteria</taxon>
        <taxon>Bacillati</taxon>
        <taxon>Cyanobacteriota</taxon>
        <taxon>Cyanophyceae</taxon>
        <taxon>Leptolyngbyales</taxon>
        <taxon>Leptolyngbyaceae</taxon>
        <taxon>Stenomitos</taxon>
    </lineage>
</organism>
<dbReference type="InterPro" id="IPR049252">
    <property type="entry name" value="DUF6885"/>
</dbReference>
<protein>
    <recommendedName>
        <fullName evidence="3">Peptidase C39-like domain-containing protein</fullName>
    </recommendedName>
</protein>
<proteinExistence type="predicted"/>
<gene>
    <name evidence="1" type="ORF">C7B82_06315</name>
</gene>
<reference evidence="1 2" key="2">
    <citation type="submission" date="2018-03" db="EMBL/GenBank/DDBJ databases">
        <title>The ancient ancestry and fast evolution of plastids.</title>
        <authorList>
            <person name="Moore K.R."/>
            <person name="Magnabosco C."/>
            <person name="Momper L."/>
            <person name="Gold D.A."/>
            <person name="Bosak T."/>
            <person name="Fournier G.P."/>
        </authorList>
    </citation>
    <scope>NUCLEOTIDE SEQUENCE [LARGE SCALE GENOMIC DNA]</scope>
    <source>
        <strain evidence="1 2">ULC18</strain>
    </source>
</reference>
<dbReference type="Proteomes" id="UP000239576">
    <property type="component" value="Unassembled WGS sequence"/>
</dbReference>
<evidence type="ECO:0000313" key="1">
    <source>
        <dbReference type="EMBL" id="PSB31834.1"/>
    </source>
</evidence>
<name>A0A2T1EGJ8_9CYAN</name>
<reference evidence="2" key="1">
    <citation type="submission" date="2018-02" db="EMBL/GenBank/DDBJ databases">
        <authorList>
            <person name="Moore K."/>
            <person name="Momper L."/>
        </authorList>
    </citation>
    <scope>NUCLEOTIDE SEQUENCE [LARGE SCALE GENOMIC DNA]</scope>
    <source>
        <strain evidence="2">ULC18</strain>
    </source>
</reference>
<sequence length="270" mass="28973">MESIVQQFNFSVQLLPGMIQLAKAHQLAGQQHDNLCGPYWVAMLLRSRGFHQLTPEQVAQLAGSVLPTGDPKTWLPERARSRQDYGLALPVAAGLGDAGTSAQGLITAVTQLSNGAYTLLPIQTEWSAARVETILERCHHPEWNAVPLCNIRTKPLWGSSLPVSDAIAYLNGATITPPPPDWNVGHFFALAGTVEGSARSLILTCDTYPSFGWQGYHLQPSDAIAQALNRGDGNGGGILLLIATQDKEDVEQVIRGEGFAIGAWDNGSPS</sequence>
<comment type="caution">
    <text evidence="1">The sequence shown here is derived from an EMBL/GenBank/DDBJ whole genome shotgun (WGS) entry which is preliminary data.</text>
</comment>